<dbReference type="KEGG" id="nhy:JQS43_08165"/>
<keyword evidence="5 6" id="KW-0460">Magnesium</keyword>
<evidence type="ECO:0000256" key="3">
    <source>
        <dbReference type="ARBA" id="ARBA00022723"/>
    </source>
</evidence>
<evidence type="ECO:0000313" key="8">
    <source>
        <dbReference type="EMBL" id="QSB16255.1"/>
    </source>
</evidence>
<comment type="cofactor">
    <cofactor evidence="6">
        <name>Mg(2+)</name>
        <dbReference type="ChEBI" id="CHEBI:18420"/>
    </cofactor>
</comment>
<keyword evidence="1 6" id="KW-1277">Toxin-antitoxin system</keyword>
<evidence type="ECO:0000259" key="7">
    <source>
        <dbReference type="Pfam" id="PF01850"/>
    </source>
</evidence>
<evidence type="ECO:0000256" key="5">
    <source>
        <dbReference type="ARBA" id="ARBA00022842"/>
    </source>
</evidence>
<accession>A0A895YJR9</accession>
<dbReference type="Proteomes" id="UP000662857">
    <property type="component" value="Chromosome"/>
</dbReference>
<evidence type="ECO:0000256" key="2">
    <source>
        <dbReference type="ARBA" id="ARBA00022722"/>
    </source>
</evidence>
<evidence type="ECO:0000256" key="4">
    <source>
        <dbReference type="ARBA" id="ARBA00022801"/>
    </source>
</evidence>
<dbReference type="InterPro" id="IPR006226">
    <property type="entry name" value="Mtu_PIN"/>
</dbReference>
<keyword evidence="9" id="KW-1185">Reference proteome</keyword>
<keyword evidence="2 6" id="KW-0540">Nuclease</keyword>
<dbReference type="GO" id="GO:0016788">
    <property type="term" value="F:hydrolase activity, acting on ester bonds"/>
    <property type="evidence" value="ECO:0007669"/>
    <property type="project" value="InterPro"/>
</dbReference>
<dbReference type="Gene3D" id="3.40.50.1010">
    <property type="entry name" value="5'-nuclease"/>
    <property type="match status" value="1"/>
</dbReference>
<name>A0A895YJR9_9ACTN</name>
<dbReference type="InterPro" id="IPR022907">
    <property type="entry name" value="VapC_family"/>
</dbReference>
<keyword evidence="6" id="KW-0800">Toxin</keyword>
<feature type="binding site" evidence="6">
    <location>
        <position position="97"/>
    </location>
    <ligand>
        <name>Mg(2+)</name>
        <dbReference type="ChEBI" id="CHEBI:18420"/>
    </ligand>
</feature>
<keyword evidence="4 6" id="KW-0378">Hydrolase</keyword>
<dbReference type="EMBL" id="CP070499">
    <property type="protein sequence ID" value="QSB16255.1"/>
    <property type="molecule type" value="Genomic_DNA"/>
</dbReference>
<dbReference type="InterPro" id="IPR002716">
    <property type="entry name" value="PIN_dom"/>
</dbReference>
<feature type="domain" description="PIN" evidence="7">
    <location>
        <begin position="4"/>
        <end position="118"/>
    </location>
</feature>
<dbReference type="GO" id="GO:0000287">
    <property type="term" value="F:magnesium ion binding"/>
    <property type="evidence" value="ECO:0007669"/>
    <property type="project" value="UniProtKB-UniRule"/>
</dbReference>
<dbReference type="NCBIfam" id="TIGR00028">
    <property type="entry name" value="Mtu_PIN_fam"/>
    <property type="match status" value="1"/>
</dbReference>
<organism evidence="8 9">
    <name type="scientific">Natronosporangium hydrolyticum</name>
    <dbReference type="NCBI Taxonomy" id="2811111"/>
    <lineage>
        <taxon>Bacteria</taxon>
        <taxon>Bacillati</taxon>
        <taxon>Actinomycetota</taxon>
        <taxon>Actinomycetes</taxon>
        <taxon>Micromonosporales</taxon>
        <taxon>Micromonosporaceae</taxon>
        <taxon>Natronosporangium</taxon>
    </lineage>
</organism>
<dbReference type="GO" id="GO:0045926">
    <property type="term" value="P:negative regulation of growth"/>
    <property type="evidence" value="ECO:0007669"/>
    <property type="project" value="UniProtKB-ARBA"/>
</dbReference>
<dbReference type="GO" id="GO:0004540">
    <property type="term" value="F:RNA nuclease activity"/>
    <property type="evidence" value="ECO:0007669"/>
    <property type="project" value="InterPro"/>
</dbReference>
<dbReference type="HAMAP" id="MF_00265">
    <property type="entry name" value="VapC_Nob1"/>
    <property type="match status" value="1"/>
</dbReference>
<evidence type="ECO:0000256" key="1">
    <source>
        <dbReference type="ARBA" id="ARBA00022649"/>
    </source>
</evidence>
<feature type="binding site" evidence="6">
    <location>
        <position position="6"/>
    </location>
    <ligand>
        <name>Mg(2+)</name>
        <dbReference type="ChEBI" id="CHEBI:18420"/>
    </ligand>
</feature>
<dbReference type="Pfam" id="PF01850">
    <property type="entry name" value="PIN"/>
    <property type="match status" value="1"/>
</dbReference>
<gene>
    <name evidence="6" type="primary">vapC</name>
    <name evidence="8" type="ORF">JQS43_08165</name>
</gene>
<sequence>MTFLLDANVVVALCAADHVHHEVASAWFSQTQEPFATTPITQGSVLRFLLREGVDAANALEVMGSVTGHPRHEFWPGDLPFTNETLRGVVGHRQVTDAYLANQARRRGGKVATLDKGLVALHADVATLVR</sequence>
<comment type="function">
    <text evidence="6">Toxic component of a toxin-antitoxin (TA) system. An RNase.</text>
</comment>
<comment type="similarity">
    <text evidence="6">Belongs to the PINc/VapC protein family.</text>
</comment>
<dbReference type="AlphaFoldDB" id="A0A895YJR9"/>
<dbReference type="GO" id="GO:0090729">
    <property type="term" value="F:toxin activity"/>
    <property type="evidence" value="ECO:0007669"/>
    <property type="project" value="UniProtKB-KW"/>
</dbReference>
<evidence type="ECO:0000313" key="9">
    <source>
        <dbReference type="Proteomes" id="UP000662857"/>
    </source>
</evidence>
<evidence type="ECO:0000256" key="6">
    <source>
        <dbReference type="HAMAP-Rule" id="MF_00265"/>
    </source>
</evidence>
<dbReference type="SUPFAM" id="SSF88723">
    <property type="entry name" value="PIN domain-like"/>
    <property type="match status" value="1"/>
</dbReference>
<dbReference type="EC" id="3.1.-.-" evidence="6"/>
<protein>
    <recommendedName>
        <fullName evidence="6">Ribonuclease VapC</fullName>
        <shortName evidence="6">RNase VapC</shortName>
        <ecNumber evidence="6">3.1.-.-</ecNumber>
    </recommendedName>
    <alternativeName>
        <fullName evidence="6">Toxin VapC</fullName>
    </alternativeName>
</protein>
<dbReference type="InterPro" id="IPR029060">
    <property type="entry name" value="PIN-like_dom_sf"/>
</dbReference>
<dbReference type="RefSeq" id="WP_239678458.1">
    <property type="nucleotide sequence ID" value="NZ_CP070499.1"/>
</dbReference>
<proteinExistence type="inferred from homology"/>
<reference evidence="8" key="1">
    <citation type="submission" date="2021-02" db="EMBL/GenBank/DDBJ databases">
        <title>Natrosporangium hydrolyticum gen. nov., sp. nov, a haloalkaliphilic actinobacterium from a soda solonchak soil.</title>
        <authorList>
            <person name="Sorokin D.Y."/>
            <person name="Khijniak T.V."/>
            <person name="Zakharycheva A.P."/>
            <person name="Boueva O.V."/>
            <person name="Ariskina E.V."/>
            <person name="Hahnke R.L."/>
            <person name="Bunk B."/>
            <person name="Sproer C."/>
            <person name="Schumann P."/>
            <person name="Evtushenko L.I."/>
            <person name="Kublanov I.V."/>
        </authorList>
    </citation>
    <scope>NUCLEOTIDE SEQUENCE</scope>
    <source>
        <strain evidence="8">DSM 106523</strain>
    </source>
</reference>
<keyword evidence="3 6" id="KW-0479">Metal-binding</keyword>